<organism evidence="2 3">
    <name type="scientific">Paxillus rubicundulus Ve08.2h10</name>
    <dbReference type="NCBI Taxonomy" id="930991"/>
    <lineage>
        <taxon>Eukaryota</taxon>
        <taxon>Fungi</taxon>
        <taxon>Dikarya</taxon>
        <taxon>Basidiomycota</taxon>
        <taxon>Agaricomycotina</taxon>
        <taxon>Agaricomycetes</taxon>
        <taxon>Agaricomycetidae</taxon>
        <taxon>Boletales</taxon>
        <taxon>Paxilineae</taxon>
        <taxon>Paxillaceae</taxon>
        <taxon>Paxillus</taxon>
    </lineage>
</organism>
<dbReference type="Proteomes" id="UP000054538">
    <property type="component" value="Unassembled WGS sequence"/>
</dbReference>
<sequence>MYKMHQILCSGSFVQNFCTQLQTLPHIGSGTDIRVWSADPGGQSKAEERTAAAVARVRHSEP</sequence>
<evidence type="ECO:0000256" key="1">
    <source>
        <dbReference type="SAM" id="MobiDB-lite"/>
    </source>
</evidence>
<evidence type="ECO:0000313" key="2">
    <source>
        <dbReference type="EMBL" id="KIK78635.1"/>
    </source>
</evidence>
<dbReference type="HOGENOM" id="CLU_2904830_0_0_1"/>
<keyword evidence="3" id="KW-1185">Reference proteome</keyword>
<evidence type="ECO:0000313" key="3">
    <source>
        <dbReference type="Proteomes" id="UP000054538"/>
    </source>
</evidence>
<reference evidence="3" key="2">
    <citation type="submission" date="2015-01" db="EMBL/GenBank/DDBJ databases">
        <title>Evolutionary Origins and Diversification of the Mycorrhizal Mutualists.</title>
        <authorList>
            <consortium name="DOE Joint Genome Institute"/>
            <consortium name="Mycorrhizal Genomics Consortium"/>
            <person name="Kohler A."/>
            <person name="Kuo A."/>
            <person name="Nagy L.G."/>
            <person name="Floudas D."/>
            <person name="Copeland A."/>
            <person name="Barry K.W."/>
            <person name="Cichocki N."/>
            <person name="Veneault-Fourrey C."/>
            <person name="LaButti K."/>
            <person name="Lindquist E.A."/>
            <person name="Lipzen A."/>
            <person name="Lundell T."/>
            <person name="Morin E."/>
            <person name="Murat C."/>
            <person name="Riley R."/>
            <person name="Ohm R."/>
            <person name="Sun H."/>
            <person name="Tunlid A."/>
            <person name="Henrissat B."/>
            <person name="Grigoriev I.V."/>
            <person name="Hibbett D.S."/>
            <person name="Martin F."/>
        </authorList>
    </citation>
    <scope>NUCLEOTIDE SEQUENCE [LARGE SCALE GENOMIC DNA]</scope>
    <source>
        <strain evidence="3">Ve08.2h10</strain>
    </source>
</reference>
<feature type="region of interest" description="Disordered" evidence="1">
    <location>
        <begin position="40"/>
        <end position="62"/>
    </location>
</feature>
<reference evidence="2 3" key="1">
    <citation type="submission" date="2014-04" db="EMBL/GenBank/DDBJ databases">
        <authorList>
            <consortium name="DOE Joint Genome Institute"/>
            <person name="Kuo A."/>
            <person name="Kohler A."/>
            <person name="Jargeat P."/>
            <person name="Nagy L.G."/>
            <person name="Floudas D."/>
            <person name="Copeland A."/>
            <person name="Barry K.W."/>
            <person name="Cichocki N."/>
            <person name="Veneault-Fourrey C."/>
            <person name="LaButti K."/>
            <person name="Lindquist E.A."/>
            <person name="Lipzen A."/>
            <person name="Lundell T."/>
            <person name="Morin E."/>
            <person name="Murat C."/>
            <person name="Sun H."/>
            <person name="Tunlid A."/>
            <person name="Henrissat B."/>
            <person name="Grigoriev I.V."/>
            <person name="Hibbett D.S."/>
            <person name="Martin F."/>
            <person name="Nordberg H.P."/>
            <person name="Cantor M.N."/>
            <person name="Hua S.X."/>
        </authorList>
    </citation>
    <scope>NUCLEOTIDE SEQUENCE [LARGE SCALE GENOMIC DNA]</scope>
    <source>
        <strain evidence="2 3">Ve08.2h10</strain>
    </source>
</reference>
<proteinExistence type="predicted"/>
<dbReference type="EMBL" id="KN826526">
    <property type="protein sequence ID" value="KIK78635.1"/>
    <property type="molecule type" value="Genomic_DNA"/>
</dbReference>
<accession>A0A0D0DKA9</accession>
<name>A0A0D0DKA9_9AGAM</name>
<protein>
    <submittedName>
        <fullName evidence="2">Uncharacterized protein</fullName>
    </submittedName>
</protein>
<dbReference type="AlphaFoldDB" id="A0A0D0DKA9"/>
<dbReference type="InParanoid" id="A0A0D0DKA9"/>
<gene>
    <name evidence="2" type="ORF">PAXRUDRAFT_317893</name>
</gene>